<dbReference type="OrthoDB" id="2420613at2759"/>
<dbReference type="Proteomes" id="UP000789405">
    <property type="component" value="Unassembled WGS sequence"/>
</dbReference>
<organism evidence="4 5">
    <name type="scientific">Dentiscutata erythropus</name>
    <dbReference type="NCBI Taxonomy" id="1348616"/>
    <lineage>
        <taxon>Eukaryota</taxon>
        <taxon>Fungi</taxon>
        <taxon>Fungi incertae sedis</taxon>
        <taxon>Mucoromycota</taxon>
        <taxon>Glomeromycotina</taxon>
        <taxon>Glomeromycetes</taxon>
        <taxon>Diversisporales</taxon>
        <taxon>Gigasporaceae</taxon>
        <taxon>Dentiscutata</taxon>
    </lineage>
</organism>
<name>A0A9N9ER20_9GLOM</name>
<dbReference type="PANTHER" id="PTHR47936:SF1">
    <property type="entry name" value="PENTATRICOPEPTIDE REPEAT-CONTAINING PROTEIN GUN1, CHLOROPLASTIC"/>
    <property type="match status" value="1"/>
</dbReference>
<dbReference type="Pfam" id="PF17177">
    <property type="entry name" value="PPR_long"/>
    <property type="match status" value="1"/>
</dbReference>
<evidence type="ECO:0000259" key="3">
    <source>
        <dbReference type="Pfam" id="PF17177"/>
    </source>
</evidence>
<dbReference type="InterPro" id="IPR011990">
    <property type="entry name" value="TPR-like_helical_dom_sf"/>
</dbReference>
<dbReference type="AlphaFoldDB" id="A0A9N9ER20"/>
<accession>A0A9N9ER20</accession>
<keyword evidence="1" id="KW-0677">Repeat</keyword>
<keyword evidence="2" id="KW-0175">Coiled coil</keyword>
<dbReference type="InterPro" id="IPR033443">
    <property type="entry name" value="PROP1-like_PPR_dom"/>
</dbReference>
<protein>
    <submittedName>
        <fullName evidence="4">10450_t:CDS:1</fullName>
    </submittedName>
</protein>
<dbReference type="PANTHER" id="PTHR47936">
    <property type="entry name" value="PPR_LONG DOMAIN-CONTAINING PROTEIN"/>
    <property type="match status" value="1"/>
</dbReference>
<dbReference type="Gene3D" id="1.25.40.10">
    <property type="entry name" value="Tetratricopeptide repeat domain"/>
    <property type="match status" value="1"/>
</dbReference>
<sequence>MSADIKTLRETLKTLAVSDEESKNDFFSNDSCDDYSVPDSFTQIFGYAFSEEDINEAIEQLRNEKETIDGIKSETASDQNEANDKYAYSVQVWDDMKKKGHKPTSIIYSTMLGFERKNYQEALRIFEQMRQDNIPMTEIIFDRIINGLLWNNRVDEACWYLIMGDYAAAKLAYEEMLSANIRPNTQIYGCMLNVFFKLNDLQNVDQMLNEKFHHEIKHLSNAYKPLLMGYINNNDLNSVTKMLQDMWDVNLNLQIWI</sequence>
<feature type="domain" description="PROP1-like PPR" evidence="3">
    <location>
        <begin position="117"/>
        <end position="250"/>
    </location>
</feature>
<evidence type="ECO:0000313" key="5">
    <source>
        <dbReference type="Proteomes" id="UP000789405"/>
    </source>
</evidence>
<comment type="caution">
    <text evidence="4">The sequence shown here is derived from an EMBL/GenBank/DDBJ whole genome shotgun (WGS) entry which is preliminary data.</text>
</comment>
<gene>
    <name evidence="4" type="ORF">DERYTH_LOCUS12141</name>
</gene>
<evidence type="ECO:0000256" key="1">
    <source>
        <dbReference type="ARBA" id="ARBA00022737"/>
    </source>
</evidence>
<evidence type="ECO:0000313" key="4">
    <source>
        <dbReference type="EMBL" id="CAG8687365.1"/>
    </source>
</evidence>
<dbReference type="EMBL" id="CAJVPY010007824">
    <property type="protein sequence ID" value="CAG8687365.1"/>
    <property type="molecule type" value="Genomic_DNA"/>
</dbReference>
<proteinExistence type="predicted"/>
<evidence type="ECO:0000256" key="2">
    <source>
        <dbReference type="SAM" id="Coils"/>
    </source>
</evidence>
<keyword evidence="5" id="KW-1185">Reference proteome</keyword>
<feature type="coiled-coil region" evidence="2">
    <location>
        <begin position="47"/>
        <end position="74"/>
    </location>
</feature>
<reference evidence="4" key="1">
    <citation type="submission" date="2021-06" db="EMBL/GenBank/DDBJ databases">
        <authorList>
            <person name="Kallberg Y."/>
            <person name="Tangrot J."/>
            <person name="Rosling A."/>
        </authorList>
    </citation>
    <scope>NUCLEOTIDE SEQUENCE</scope>
    <source>
        <strain evidence="4">MA453B</strain>
    </source>
</reference>